<comment type="caution">
    <text evidence="1">The sequence shown here is derived from an EMBL/GenBank/DDBJ whole genome shotgun (WGS) entry which is preliminary data.</text>
</comment>
<keyword evidence="2" id="KW-1185">Reference proteome</keyword>
<dbReference type="InParanoid" id="A0A0D2GAJ8"/>
<dbReference type="AlphaFoldDB" id="A0A0D2GAJ8"/>
<organism evidence="1 2">
    <name type="scientific">Dethiosulfatarculus sandiegensis</name>
    <dbReference type="NCBI Taxonomy" id="1429043"/>
    <lineage>
        <taxon>Bacteria</taxon>
        <taxon>Pseudomonadati</taxon>
        <taxon>Thermodesulfobacteriota</taxon>
        <taxon>Desulfarculia</taxon>
        <taxon>Desulfarculales</taxon>
        <taxon>Desulfarculaceae</taxon>
        <taxon>Dethiosulfatarculus</taxon>
    </lineage>
</organism>
<evidence type="ECO:0000313" key="1">
    <source>
        <dbReference type="EMBL" id="KIX11902.1"/>
    </source>
</evidence>
<gene>
    <name evidence="1" type="ORF">X474_21840</name>
</gene>
<dbReference type="EMBL" id="AZAC01000038">
    <property type="protein sequence ID" value="KIX11902.1"/>
    <property type="molecule type" value="Genomic_DNA"/>
</dbReference>
<accession>A0A0D2GAJ8</accession>
<dbReference type="STRING" id="1429043.X474_21840"/>
<proteinExistence type="predicted"/>
<reference evidence="1 2" key="1">
    <citation type="submission" date="2013-11" db="EMBL/GenBank/DDBJ databases">
        <title>Metagenomic analysis of a methanogenic consortium involved in long chain n-alkane degradation.</title>
        <authorList>
            <person name="Davidova I.A."/>
            <person name="Callaghan A.V."/>
            <person name="Wawrik B."/>
            <person name="Pruitt S."/>
            <person name="Marks C."/>
            <person name="Duncan K.E."/>
            <person name="Suflita J.M."/>
        </authorList>
    </citation>
    <scope>NUCLEOTIDE SEQUENCE [LARGE SCALE GENOMIC DNA]</scope>
    <source>
        <strain evidence="1 2">SPR</strain>
    </source>
</reference>
<protein>
    <submittedName>
        <fullName evidence="1">Uncharacterized protein</fullName>
    </submittedName>
</protein>
<name>A0A0D2GAJ8_9BACT</name>
<evidence type="ECO:0000313" key="2">
    <source>
        <dbReference type="Proteomes" id="UP000032233"/>
    </source>
</evidence>
<sequence length="34" mass="3749">MTRPFALNLFPADSPKKGFPALAQPVLFKAFKKA</sequence>
<dbReference type="Proteomes" id="UP000032233">
    <property type="component" value="Unassembled WGS sequence"/>
</dbReference>